<accession>A0A9P4TWP9</accession>
<gene>
    <name evidence="5" type="ORF">EJ08DRAFT_273234</name>
</gene>
<keyword evidence="2" id="KW-1133">Transmembrane helix</keyword>
<protein>
    <recommendedName>
        <fullName evidence="4">WSC domain-containing protein</fullName>
    </recommendedName>
</protein>
<dbReference type="EMBL" id="MU007046">
    <property type="protein sequence ID" value="KAF2429499.1"/>
    <property type="molecule type" value="Genomic_DNA"/>
</dbReference>
<evidence type="ECO:0000313" key="6">
    <source>
        <dbReference type="Proteomes" id="UP000800235"/>
    </source>
</evidence>
<feature type="transmembrane region" description="Helical" evidence="2">
    <location>
        <begin position="189"/>
        <end position="211"/>
    </location>
</feature>
<feature type="compositionally biased region" description="Basic and acidic residues" evidence="1">
    <location>
        <begin position="248"/>
        <end position="260"/>
    </location>
</feature>
<keyword evidence="6" id="KW-1185">Reference proteome</keyword>
<sequence>MFFTSTRVAAAAIWLLSVVVRADPVAQAIPTATYAGPRNALTYEGCFSSAEPMSDHGPWTFQSSGNCQPICLQLEMPVMGLVNGSNCYCGALLPVADSKVPDDQCSTPCQGIDTENCGGANLWSVYRTGLNKNKIPNLDPASATGSAGKTTRTSTTQGAADTHVVTVTPSAPAKSGGAGGGGKSSTVGIAVGVVVGIIAIAGLVLGVWFFLRHKRRRDAEEEYKRQAAVNQFVTGGKSHHSNSSMNDSRLEPDILQRRESNGSIADNQDYSRRILKVRNPDDF</sequence>
<feature type="region of interest" description="Disordered" evidence="1">
    <location>
        <begin position="137"/>
        <end position="159"/>
    </location>
</feature>
<evidence type="ECO:0000256" key="3">
    <source>
        <dbReference type="SAM" id="SignalP"/>
    </source>
</evidence>
<dbReference type="SMART" id="SM00321">
    <property type="entry name" value="WSC"/>
    <property type="match status" value="1"/>
</dbReference>
<feature type="signal peptide" evidence="3">
    <location>
        <begin position="1"/>
        <end position="22"/>
    </location>
</feature>
<dbReference type="AlphaFoldDB" id="A0A9P4TWP9"/>
<evidence type="ECO:0000256" key="1">
    <source>
        <dbReference type="SAM" id="MobiDB-lite"/>
    </source>
</evidence>
<organism evidence="5 6">
    <name type="scientific">Tothia fuscella</name>
    <dbReference type="NCBI Taxonomy" id="1048955"/>
    <lineage>
        <taxon>Eukaryota</taxon>
        <taxon>Fungi</taxon>
        <taxon>Dikarya</taxon>
        <taxon>Ascomycota</taxon>
        <taxon>Pezizomycotina</taxon>
        <taxon>Dothideomycetes</taxon>
        <taxon>Pleosporomycetidae</taxon>
        <taxon>Venturiales</taxon>
        <taxon>Cylindrosympodiaceae</taxon>
        <taxon>Tothia</taxon>
    </lineage>
</organism>
<dbReference type="Pfam" id="PF01822">
    <property type="entry name" value="WSC"/>
    <property type="match status" value="1"/>
</dbReference>
<feature type="region of interest" description="Disordered" evidence="1">
    <location>
        <begin position="230"/>
        <end position="267"/>
    </location>
</feature>
<feature type="domain" description="WSC" evidence="4">
    <location>
        <begin position="40"/>
        <end position="129"/>
    </location>
</feature>
<comment type="caution">
    <text evidence="5">The sequence shown here is derived from an EMBL/GenBank/DDBJ whole genome shotgun (WGS) entry which is preliminary data.</text>
</comment>
<evidence type="ECO:0000313" key="5">
    <source>
        <dbReference type="EMBL" id="KAF2429499.1"/>
    </source>
</evidence>
<evidence type="ECO:0000256" key="2">
    <source>
        <dbReference type="SAM" id="Phobius"/>
    </source>
</evidence>
<evidence type="ECO:0000259" key="4">
    <source>
        <dbReference type="PROSITE" id="PS51212"/>
    </source>
</evidence>
<keyword evidence="2" id="KW-0812">Transmembrane</keyword>
<proteinExistence type="predicted"/>
<dbReference type="OrthoDB" id="2019572at2759"/>
<feature type="chain" id="PRO_5040131048" description="WSC domain-containing protein" evidence="3">
    <location>
        <begin position="23"/>
        <end position="283"/>
    </location>
</feature>
<keyword evidence="2" id="KW-0472">Membrane</keyword>
<name>A0A9P4TWP9_9PEZI</name>
<keyword evidence="3" id="KW-0732">Signal</keyword>
<dbReference type="InterPro" id="IPR002889">
    <property type="entry name" value="WSC_carb-bd"/>
</dbReference>
<dbReference type="PROSITE" id="PS51212">
    <property type="entry name" value="WSC"/>
    <property type="match status" value="1"/>
</dbReference>
<feature type="compositionally biased region" description="Polar residues" evidence="1">
    <location>
        <begin position="143"/>
        <end position="159"/>
    </location>
</feature>
<dbReference type="Proteomes" id="UP000800235">
    <property type="component" value="Unassembled WGS sequence"/>
</dbReference>
<reference evidence="5" key="1">
    <citation type="journal article" date="2020" name="Stud. Mycol.">
        <title>101 Dothideomycetes genomes: a test case for predicting lifestyles and emergence of pathogens.</title>
        <authorList>
            <person name="Haridas S."/>
            <person name="Albert R."/>
            <person name="Binder M."/>
            <person name="Bloem J."/>
            <person name="Labutti K."/>
            <person name="Salamov A."/>
            <person name="Andreopoulos B."/>
            <person name="Baker S."/>
            <person name="Barry K."/>
            <person name="Bills G."/>
            <person name="Bluhm B."/>
            <person name="Cannon C."/>
            <person name="Castanera R."/>
            <person name="Culley D."/>
            <person name="Daum C."/>
            <person name="Ezra D."/>
            <person name="Gonzalez J."/>
            <person name="Henrissat B."/>
            <person name="Kuo A."/>
            <person name="Liang C."/>
            <person name="Lipzen A."/>
            <person name="Lutzoni F."/>
            <person name="Magnuson J."/>
            <person name="Mondo S."/>
            <person name="Nolan M."/>
            <person name="Ohm R."/>
            <person name="Pangilinan J."/>
            <person name="Park H.-J."/>
            <person name="Ramirez L."/>
            <person name="Alfaro M."/>
            <person name="Sun H."/>
            <person name="Tritt A."/>
            <person name="Yoshinaga Y."/>
            <person name="Zwiers L.-H."/>
            <person name="Turgeon B."/>
            <person name="Goodwin S."/>
            <person name="Spatafora J."/>
            <person name="Crous P."/>
            <person name="Grigoriev I."/>
        </authorList>
    </citation>
    <scope>NUCLEOTIDE SEQUENCE</scope>
    <source>
        <strain evidence="5">CBS 130266</strain>
    </source>
</reference>